<evidence type="ECO:0000313" key="11">
    <source>
        <dbReference type="EMBL" id="KAI1905363.1"/>
    </source>
</evidence>
<keyword evidence="3" id="KW-0233">DNA recombination</keyword>
<keyword evidence="5" id="KW-0539">Nucleus</keyword>
<evidence type="ECO:0000256" key="2">
    <source>
        <dbReference type="ARBA" id="ARBA00022763"/>
    </source>
</evidence>
<proteinExistence type="inferred from homology"/>
<dbReference type="CDD" id="cd22283">
    <property type="entry name" value="HD_XRCC4_N"/>
    <property type="match status" value="1"/>
</dbReference>
<feature type="compositionally biased region" description="Acidic residues" evidence="7">
    <location>
        <begin position="344"/>
        <end position="353"/>
    </location>
</feature>
<dbReference type="InterPro" id="IPR010585">
    <property type="entry name" value="DNA_repair_prot_XRCC4"/>
</dbReference>
<evidence type="ECO:0000313" key="12">
    <source>
        <dbReference type="Proteomes" id="UP000829720"/>
    </source>
</evidence>
<dbReference type="InterPro" id="IPR014751">
    <property type="entry name" value="XRCC4-like_C"/>
</dbReference>
<keyword evidence="12" id="KW-1185">Reference proteome</keyword>
<dbReference type="InterPro" id="IPR053963">
    <property type="entry name" value="XRCC4_C"/>
</dbReference>
<feature type="region of interest" description="Disordered" evidence="7">
    <location>
        <begin position="295"/>
        <end position="353"/>
    </location>
</feature>
<feature type="region of interest" description="Disordered" evidence="7">
    <location>
        <begin position="211"/>
        <end position="282"/>
    </location>
</feature>
<comment type="subcellular location">
    <subcellularLocation>
        <location evidence="1">Nucleus</location>
    </subcellularLocation>
</comment>
<evidence type="ECO:0008006" key="13">
    <source>
        <dbReference type="Google" id="ProtNLM"/>
    </source>
</evidence>
<dbReference type="SUPFAM" id="SSF50809">
    <property type="entry name" value="XRCC4, N-terminal domain"/>
    <property type="match status" value="1"/>
</dbReference>
<dbReference type="Pfam" id="PF21925">
    <property type="entry name" value="XRCC4_C"/>
    <property type="match status" value="1"/>
</dbReference>
<name>A0A8T3E8F9_9TELE</name>
<keyword evidence="4" id="KW-0234">DNA repair</keyword>
<accession>A0A8T3E8F9</accession>
<comment type="similarity">
    <text evidence="6">Belongs to the XRCC4-XLF family. XRCC4 subfamily.</text>
</comment>
<dbReference type="PANTHER" id="PTHR28559">
    <property type="entry name" value="DNA REPAIR PROTEIN XRCC4"/>
    <property type="match status" value="1"/>
</dbReference>
<reference evidence="11" key="1">
    <citation type="submission" date="2021-01" db="EMBL/GenBank/DDBJ databases">
        <authorList>
            <person name="Zahm M."/>
            <person name="Roques C."/>
            <person name="Cabau C."/>
            <person name="Klopp C."/>
            <person name="Donnadieu C."/>
            <person name="Jouanno E."/>
            <person name="Lampietro C."/>
            <person name="Louis A."/>
            <person name="Herpin A."/>
            <person name="Echchiki A."/>
            <person name="Berthelot C."/>
            <person name="Parey E."/>
            <person name="Roest-Crollius H."/>
            <person name="Braasch I."/>
            <person name="Postlethwait J."/>
            <person name="Bobe J."/>
            <person name="Montfort J."/>
            <person name="Bouchez O."/>
            <person name="Begum T."/>
            <person name="Mejri S."/>
            <person name="Adams A."/>
            <person name="Chen W.-J."/>
            <person name="Guiguen Y."/>
        </authorList>
    </citation>
    <scope>NUCLEOTIDE SEQUENCE</scope>
    <source>
        <tissue evidence="11">Blood</tissue>
    </source>
</reference>
<dbReference type="InterPro" id="IPR009089">
    <property type="entry name" value="XRCC4_N_sf"/>
</dbReference>
<evidence type="ECO:0000256" key="3">
    <source>
        <dbReference type="ARBA" id="ARBA00023172"/>
    </source>
</evidence>
<evidence type="ECO:0000259" key="8">
    <source>
        <dbReference type="Pfam" id="PF06632"/>
    </source>
</evidence>
<dbReference type="Gene3D" id="2.170.210.10">
    <property type="entry name" value="DNA double-strand break repair and VJ recombination XRCC4, N-terminal"/>
    <property type="match status" value="1"/>
</dbReference>
<sequence>MSASVREISISSEPGRAFFLKVDWTEDLGEGFSVTLCDAVSAWNGKVSQGDVQREAEEMEMEREKYIHDLQLALTAEGRQAAGYAFHLSPDSTCSGVLHLSYEKVQRDISFSLGSVELRPVLEPTVVIKDLISYGLQRGARLQASNDQLQGQNQRLREEHDHIKAEMDRYVHGKENLEQELYSRFVVVLNEKKAKIRGLLENIRQLQDELDEKEKSLREGSAGTRIPPRESEEQGETSTPAKDEYEGSTDEEQSQSPPRFQAAKSPARELPAHSSIDDSLTESLTDIIDIAPCRKRRQRHLQGPEVKKATQEVQRKESTEPAKSKEEGRRKASRRSAPIPMDNVEPDDLFDDF</sequence>
<keyword evidence="2" id="KW-0227">DNA damage</keyword>
<dbReference type="GO" id="GO:0005958">
    <property type="term" value="C:DNA-dependent protein kinase-DNA ligase 4 complex"/>
    <property type="evidence" value="ECO:0007669"/>
    <property type="project" value="TreeGrafter"/>
</dbReference>
<organism evidence="11 12">
    <name type="scientific">Albula goreensis</name>
    <dbReference type="NCBI Taxonomy" id="1534307"/>
    <lineage>
        <taxon>Eukaryota</taxon>
        <taxon>Metazoa</taxon>
        <taxon>Chordata</taxon>
        <taxon>Craniata</taxon>
        <taxon>Vertebrata</taxon>
        <taxon>Euteleostomi</taxon>
        <taxon>Actinopterygii</taxon>
        <taxon>Neopterygii</taxon>
        <taxon>Teleostei</taxon>
        <taxon>Albuliformes</taxon>
        <taxon>Albulidae</taxon>
        <taxon>Albula</taxon>
    </lineage>
</organism>
<dbReference type="PANTHER" id="PTHR28559:SF1">
    <property type="entry name" value="DNA REPAIR PROTEIN XRCC4"/>
    <property type="match status" value="1"/>
</dbReference>
<gene>
    <name evidence="11" type="ORF">AGOR_G00015350</name>
</gene>
<dbReference type="AlphaFoldDB" id="A0A8T3E8F9"/>
<dbReference type="GO" id="GO:0003677">
    <property type="term" value="F:DNA binding"/>
    <property type="evidence" value="ECO:0007669"/>
    <property type="project" value="InterPro"/>
</dbReference>
<dbReference type="Pfam" id="PF21924">
    <property type="entry name" value="XRCC4_CC"/>
    <property type="match status" value="1"/>
</dbReference>
<evidence type="ECO:0000256" key="1">
    <source>
        <dbReference type="ARBA" id="ARBA00004123"/>
    </source>
</evidence>
<dbReference type="GO" id="GO:0010165">
    <property type="term" value="P:response to X-ray"/>
    <property type="evidence" value="ECO:0007669"/>
    <property type="project" value="TreeGrafter"/>
</dbReference>
<evidence type="ECO:0000256" key="7">
    <source>
        <dbReference type="SAM" id="MobiDB-lite"/>
    </source>
</evidence>
<dbReference type="Proteomes" id="UP000829720">
    <property type="component" value="Unassembled WGS sequence"/>
</dbReference>
<feature type="domain" description="XRCC4 coiled-coil" evidence="9">
    <location>
        <begin position="123"/>
        <end position="199"/>
    </location>
</feature>
<feature type="domain" description="XRCC4 N-terminal" evidence="8">
    <location>
        <begin position="18"/>
        <end position="118"/>
    </location>
</feature>
<dbReference type="GO" id="GO:0032807">
    <property type="term" value="C:DNA ligase IV complex"/>
    <property type="evidence" value="ECO:0007669"/>
    <property type="project" value="TreeGrafter"/>
</dbReference>
<evidence type="ECO:0000259" key="10">
    <source>
        <dbReference type="Pfam" id="PF21925"/>
    </source>
</evidence>
<evidence type="ECO:0000256" key="4">
    <source>
        <dbReference type="ARBA" id="ARBA00023204"/>
    </source>
</evidence>
<dbReference type="Pfam" id="PF06632">
    <property type="entry name" value="XRCC4"/>
    <property type="match status" value="1"/>
</dbReference>
<feature type="compositionally biased region" description="Basic and acidic residues" evidence="7">
    <location>
        <begin position="305"/>
        <end position="330"/>
    </location>
</feature>
<feature type="domain" description="XRCC4 C-terminal" evidence="10">
    <location>
        <begin position="241"/>
        <end position="351"/>
    </location>
</feature>
<dbReference type="Gene3D" id="1.20.5.370">
    <property type="match status" value="1"/>
</dbReference>
<evidence type="ECO:0000256" key="6">
    <source>
        <dbReference type="ARBA" id="ARBA00025728"/>
    </source>
</evidence>
<comment type="caution">
    <text evidence="11">The sequence shown here is derived from an EMBL/GenBank/DDBJ whole genome shotgun (WGS) entry which is preliminary data.</text>
</comment>
<dbReference type="OrthoDB" id="8064436at2759"/>
<dbReference type="GO" id="GO:0006303">
    <property type="term" value="P:double-strand break repair via nonhomologous end joining"/>
    <property type="evidence" value="ECO:0007669"/>
    <property type="project" value="UniProtKB-ARBA"/>
</dbReference>
<protein>
    <recommendedName>
        <fullName evidence="13">DNA repair protein XRCC4</fullName>
    </recommendedName>
</protein>
<dbReference type="GO" id="GO:0033152">
    <property type="term" value="P:immunoglobulin V(D)J recombination"/>
    <property type="evidence" value="ECO:0007669"/>
    <property type="project" value="TreeGrafter"/>
</dbReference>
<dbReference type="SUPFAM" id="SSF58022">
    <property type="entry name" value="XRCC4, C-terminal oligomerization domain"/>
    <property type="match status" value="1"/>
</dbReference>
<evidence type="ECO:0000259" key="9">
    <source>
        <dbReference type="Pfam" id="PF21924"/>
    </source>
</evidence>
<dbReference type="InterPro" id="IPR053962">
    <property type="entry name" value="XRCC4_CC"/>
</dbReference>
<dbReference type="InterPro" id="IPR053961">
    <property type="entry name" value="XRCC4_N"/>
</dbReference>
<evidence type="ECO:0000256" key="5">
    <source>
        <dbReference type="ARBA" id="ARBA00023242"/>
    </source>
</evidence>
<dbReference type="EMBL" id="JAERUA010000001">
    <property type="protein sequence ID" value="KAI1905363.1"/>
    <property type="molecule type" value="Genomic_DNA"/>
</dbReference>
<dbReference type="InterPro" id="IPR038051">
    <property type="entry name" value="XRCC4-like_N_sf"/>
</dbReference>